<keyword evidence="8" id="KW-1185">Reference proteome</keyword>
<dbReference type="CDD" id="cd21037">
    <property type="entry name" value="MLKL_NTD"/>
    <property type="match status" value="1"/>
</dbReference>
<dbReference type="Pfam" id="PF07714">
    <property type="entry name" value="PK_Tyr_Ser-Thr"/>
    <property type="match status" value="1"/>
</dbReference>
<dbReference type="PANTHER" id="PTHR44329">
    <property type="entry name" value="SERINE/THREONINE-PROTEIN KINASE TNNI3K-RELATED"/>
    <property type="match status" value="1"/>
</dbReference>
<dbReference type="InterPro" id="IPR059179">
    <property type="entry name" value="MLKL-like_MCAfunc"/>
</dbReference>
<dbReference type="SUPFAM" id="SSF56112">
    <property type="entry name" value="Protein kinase-like (PK-like)"/>
    <property type="match status" value="1"/>
</dbReference>
<keyword evidence="4" id="KW-0067">ATP-binding</keyword>
<comment type="caution">
    <text evidence="7">The sequence shown here is derived from an EMBL/GenBank/DDBJ whole genome shotgun (WGS) entry which is preliminary data.</text>
</comment>
<proteinExistence type="predicted"/>
<reference evidence="7 8" key="1">
    <citation type="journal article" date="2018" name="Evol. Lett.">
        <title>Horizontal gene cluster transfer increased hallucinogenic mushroom diversity.</title>
        <authorList>
            <person name="Reynolds H.T."/>
            <person name="Vijayakumar V."/>
            <person name="Gluck-Thaler E."/>
            <person name="Korotkin H.B."/>
            <person name="Matheny P.B."/>
            <person name="Slot J.C."/>
        </authorList>
    </citation>
    <scope>NUCLEOTIDE SEQUENCE [LARGE SCALE GENOMIC DNA]</scope>
    <source>
        <strain evidence="7 8">2629</strain>
    </source>
</reference>
<dbReference type="GO" id="GO:0004674">
    <property type="term" value="F:protein serine/threonine kinase activity"/>
    <property type="evidence" value="ECO:0007669"/>
    <property type="project" value="TreeGrafter"/>
</dbReference>
<evidence type="ECO:0000256" key="2">
    <source>
        <dbReference type="ARBA" id="ARBA00022741"/>
    </source>
</evidence>
<evidence type="ECO:0000256" key="4">
    <source>
        <dbReference type="ARBA" id="ARBA00022840"/>
    </source>
</evidence>
<evidence type="ECO:0000259" key="6">
    <source>
        <dbReference type="PROSITE" id="PS50011"/>
    </source>
</evidence>
<protein>
    <recommendedName>
        <fullName evidence="6">Protein kinase domain-containing protein</fullName>
    </recommendedName>
</protein>
<dbReference type="Proteomes" id="UP000284842">
    <property type="component" value="Unassembled WGS sequence"/>
</dbReference>
<feature type="region of interest" description="Disordered" evidence="5">
    <location>
        <begin position="700"/>
        <end position="733"/>
    </location>
</feature>
<feature type="compositionally biased region" description="Polar residues" evidence="5">
    <location>
        <begin position="127"/>
        <end position="139"/>
    </location>
</feature>
<dbReference type="OrthoDB" id="10261027at2759"/>
<keyword evidence="1" id="KW-0808">Transferase</keyword>
<dbReference type="InterPro" id="IPR001245">
    <property type="entry name" value="Ser-Thr/Tyr_kinase_cat_dom"/>
</dbReference>
<dbReference type="STRING" id="181874.A0A409Y6Q1"/>
<feature type="region of interest" description="Disordered" evidence="5">
    <location>
        <begin position="468"/>
        <end position="603"/>
    </location>
</feature>
<keyword evidence="2" id="KW-0547">Nucleotide-binding</keyword>
<gene>
    <name evidence="7" type="ORF">CVT24_003317</name>
</gene>
<feature type="region of interest" description="Disordered" evidence="5">
    <location>
        <begin position="127"/>
        <end position="149"/>
    </location>
</feature>
<dbReference type="InterPro" id="IPR011009">
    <property type="entry name" value="Kinase-like_dom_sf"/>
</dbReference>
<dbReference type="InterPro" id="IPR051681">
    <property type="entry name" value="Ser/Thr_Kinases-Pseudokinases"/>
</dbReference>
<evidence type="ECO:0000256" key="1">
    <source>
        <dbReference type="ARBA" id="ARBA00022679"/>
    </source>
</evidence>
<feature type="compositionally biased region" description="Polar residues" evidence="5">
    <location>
        <begin position="479"/>
        <end position="490"/>
    </location>
</feature>
<dbReference type="InParanoid" id="A0A409Y6Q1"/>
<accession>A0A409Y6Q1</accession>
<dbReference type="EMBL" id="NHTK01001379">
    <property type="protein sequence ID" value="PPQ98690.1"/>
    <property type="molecule type" value="Genomic_DNA"/>
</dbReference>
<feature type="compositionally biased region" description="Polar residues" evidence="5">
    <location>
        <begin position="500"/>
        <end position="514"/>
    </location>
</feature>
<dbReference type="AlphaFoldDB" id="A0A409Y6Q1"/>
<feature type="region of interest" description="Disordered" evidence="5">
    <location>
        <begin position="757"/>
        <end position="817"/>
    </location>
</feature>
<feature type="compositionally biased region" description="Basic and acidic residues" evidence="5">
    <location>
        <begin position="581"/>
        <end position="591"/>
    </location>
</feature>
<dbReference type="InterPro" id="IPR000719">
    <property type="entry name" value="Prot_kinase_dom"/>
</dbReference>
<evidence type="ECO:0000256" key="5">
    <source>
        <dbReference type="SAM" id="MobiDB-lite"/>
    </source>
</evidence>
<dbReference type="PROSITE" id="PS50011">
    <property type="entry name" value="PROTEIN_KINASE_DOM"/>
    <property type="match status" value="1"/>
</dbReference>
<evidence type="ECO:0000313" key="7">
    <source>
        <dbReference type="EMBL" id="PPQ98690.1"/>
    </source>
</evidence>
<feature type="compositionally biased region" description="Polar residues" evidence="5">
    <location>
        <begin position="551"/>
        <end position="561"/>
    </location>
</feature>
<evidence type="ECO:0000313" key="8">
    <source>
        <dbReference type="Proteomes" id="UP000284842"/>
    </source>
</evidence>
<organism evidence="7 8">
    <name type="scientific">Panaeolus cyanescens</name>
    <dbReference type="NCBI Taxonomy" id="181874"/>
    <lineage>
        <taxon>Eukaryota</taxon>
        <taxon>Fungi</taxon>
        <taxon>Dikarya</taxon>
        <taxon>Basidiomycota</taxon>
        <taxon>Agaricomycotina</taxon>
        <taxon>Agaricomycetes</taxon>
        <taxon>Agaricomycetidae</taxon>
        <taxon>Agaricales</taxon>
        <taxon>Agaricineae</taxon>
        <taxon>Galeropsidaceae</taxon>
        <taxon>Panaeolus</taxon>
    </lineage>
</organism>
<feature type="compositionally biased region" description="Low complexity" evidence="5">
    <location>
        <begin position="535"/>
        <end position="544"/>
    </location>
</feature>
<dbReference type="Gene3D" id="3.30.200.20">
    <property type="entry name" value="Phosphorylase Kinase, domain 1"/>
    <property type="match status" value="1"/>
</dbReference>
<name>A0A409Y6Q1_9AGAR</name>
<keyword evidence="3" id="KW-0418">Kinase</keyword>
<dbReference type="PANTHER" id="PTHR44329:SF288">
    <property type="entry name" value="MITOGEN-ACTIVATED PROTEIN KINASE KINASE KINASE 20"/>
    <property type="match status" value="1"/>
</dbReference>
<dbReference type="Gene3D" id="1.10.510.10">
    <property type="entry name" value="Transferase(Phosphotransferase) domain 1"/>
    <property type="match status" value="1"/>
</dbReference>
<sequence length="1072" mass="119257">MTTNTRRPPMTEVVAAIQLSAFALKTAKEALPRIRSHHENVCEKVRSLVTDIADKGTAWKLLNQATITHTITEIESDLDHAYKIFKVSAHNQHNQLQQDFAIALRQDNQRIKLFLETLLHNHHQMLDTPQSVPKQQNSEATEEAPTRTSTWSIDESQIELCTTPNLLGSGEIGRVFAGNIGSRAIVKKQIHSEVAQKLLSNAKRRKILETRIESWTQMQHPHLAEFIGASLELSKVSYNLVSSLFVLTSLQPFFVVKFYPFGNVLDYLQSYPTRNRLSILHHAALGMQHLHSRNIIHANLKPGNLLVDSNHFVVITDYQIPQKRHSHAFSTSRPQGRYTYHRRSLPYVAPERFDNAELALAVDVYSFAMIGWEVCTGLVPFCQIDPAAFYETVVVQKTRPPKSDSIDATLWSSMQSWWADDPTIRPQFSAIETELRGLVDAKIHARQAKRKVSAGKRVRVDEAFLSARGPEGPRVNRARSLSPSAVSPTQVDAERPRNVSDVQSRNVSTPANLTHNRRPSKAERILGEVIPEHLTSQQPSTSSTVPDDGSTALTRRNTTGRTRPDNSSHRQSILVPLRRPPSGDRNTHADEPPPIIISPKPRRASISYNEMTPIVEVSANPSPSPPNNGPPVTWYLLPRPELDLQEISSRAITPPRRQLLDKLTRPVPPQPPNTPEPPGLAITVHKQVTITSEPAAELLQPWSVNGRDVPTNNAPPEPQLKPDKPPYFEPVLSPVRRQPTAVRQREMIMQALFPVQPALTPDPAPITIKADGQNTGRRNLPQPPGSATPGSSSTPERGLTPEPSQTILGRRGLPELPELPTPTMPAAGPVRVLTPDLPQVVLTARQDFVSGLPFPVMSATSLPERPLTPDMPQAILDMTPRRPSQKIQRIEVSDSARQAIAFSLHALMNPVTFHNLIRNILICYPDWLKNTKQNLNRNPHAPHVYKDRAKSHVITFETILTMTTWATGPSEGTDSAAGVNGCRTLIYVLAACSMAELAHRDRPGRPYLFVPKFVDKVMSKPAFQHTLEDLALDLWTNYGSKLSTSTQAVSELPSALEDCIEQLINDYAPLLA</sequence>
<dbReference type="GO" id="GO:0005524">
    <property type="term" value="F:ATP binding"/>
    <property type="evidence" value="ECO:0007669"/>
    <property type="project" value="UniProtKB-KW"/>
</dbReference>
<evidence type="ECO:0000256" key="3">
    <source>
        <dbReference type="ARBA" id="ARBA00022777"/>
    </source>
</evidence>
<feature type="domain" description="Protein kinase" evidence="6">
    <location>
        <begin position="161"/>
        <end position="439"/>
    </location>
</feature>